<dbReference type="GO" id="GO:0016020">
    <property type="term" value="C:membrane"/>
    <property type="evidence" value="ECO:0007669"/>
    <property type="project" value="UniProtKB-SubCell"/>
</dbReference>
<keyword evidence="8" id="KW-0472">Membrane</keyword>
<evidence type="ECO:0000313" key="12">
    <source>
        <dbReference type="RefSeq" id="XP_021810927.1"/>
    </source>
</evidence>
<protein>
    <submittedName>
        <fullName evidence="12">Probable LRR receptor-like serine/threonine-protein kinase At1g12460</fullName>
    </submittedName>
</protein>
<dbReference type="KEGG" id="pavi:110754195"/>
<dbReference type="InterPro" id="IPR001611">
    <property type="entry name" value="Leu-rich_rpt"/>
</dbReference>
<dbReference type="GeneID" id="110754195"/>
<keyword evidence="11" id="KW-1185">Reference proteome</keyword>
<dbReference type="RefSeq" id="XP_021810927.1">
    <property type="nucleotide sequence ID" value="XM_021955235.1"/>
</dbReference>
<sequence length="363" mass="40129">MDFSMNNISGSIPKCLNNLTTLDQKGNSILSSTHPYTRYPRRDDFFRSYINYENDASFIWKGRMQTYKSTLGLVKRIDLSSNRLTGEIPSEITHLVGLISLNLSRNQLIGQITLEIGNLQSLDSLDLSRNHIDGGIPTSLARIDRLSFLDLSYNNLSGKIPTGTQLQSFDPLDYAENPLLCGPPLKKMCADENGSSDLSNEEDKDEFFDSGLIEVQIGWERAETEWGNLIKRPYIRVPEIGNGNSFPYSISILCLELLVNMLMKPQLVKHAGTLAALQQQSAANGDLIADMKTMQAKLNQKNPGVFSEGISLPNQNPPQSSMDQSVAINVNTSHAILPGKLNNLTKFGRQSPVGNSLLVPITL</sequence>
<dbReference type="PANTHER" id="PTHR48063:SF101">
    <property type="entry name" value="LRR RECEPTOR-LIKE SERINE_THREONINE-PROTEIN KINASE FLS2"/>
    <property type="match status" value="1"/>
</dbReference>
<evidence type="ECO:0000256" key="3">
    <source>
        <dbReference type="ARBA" id="ARBA00022614"/>
    </source>
</evidence>
<dbReference type="InterPro" id="IPR046956">
    <property type="entry name" value="RLP23-like"/>
</dbReference>
<evidence type="ECO:0000256" key="4">
    <source>
        <dbReference type="ARBA" id="ARBA00022692"/>
    </source>
</evidence>
<reference evidence="12" key="1">
    <citation type="submission" date="2025-08" db="UniProtKB">
        <authorList>
            <consortium name="RefSeq"/>
        </authorList>
    </citation>
    <scope>IDENTIFICATION</scope>
</reference>
<keyword evidence="6" id="KW-0677">Repeat</keyword>
<gene>
    <name evidence="12" type="primary">LOC110754195</name>
</gene>
<dbReference type="Proteomes" id="UP000515124">
    <property type="component" value="Unplaced"/>
</dbReference>
<dbReference type="Pfam" id="PF00560">
    <property type="entry name" value="LRR_1"/>
    <property type="match status" value="4"/>
</dbReference>
<proteinExistence type="inferred from homology"/>
<dbReference type="SUPFAM" id="SSF52058">
    <property type="entry name" value="L domain-like"/>
    <property type="match status" value="1"/>
</dbReference>
<evidence type="ECO:0000256" key="2">
    <source>
        <dbReference type="ARBA" id="ARBA00009592"/>
    </source>
</evidence>
<comment type="similarity">
    <text evidence="2">Belongs to the RLP family.</text>
</comment>
<evidence type="ECO:0000256" key="1">
    <source>
        <dbReference type="ARBA" id="ARBA00004479"/>
    </source>
</evidence>
<evidence type="ECO:0000256" key="10">
    <source>
        <dbReference type="ARBA" id="ARBA00023180"/>
    </source>
</evidence>
<evidence type="ECO:0000256" key="9">
    <source>
        <dbReference type="ARBA" id="ARBA00023170"/>
    </source>
</evidence>
<evidence type="ECO:0000256" key="6">
    <source>
        <dbReference type="ARBA" id="ARBA00022737"/>
    </source>
</evidence>
<keyword evidence="4" id="KW-0812">Transmembrane</keyword>
<evidence type="ECO:0000256" key="5">
    <source>
        <dbReference type="ARBA" id="ARBA00022729"/>
    </source>
</evidence>
<dbReference type="FunFam" id="3.80.10.10:FF:000111">
    <property type="entry name" value="LRR receptor-like serine/threonine-protein kinase ERECTA"/>
    <property type="match status" value="1"/>
</dbReference>
<evidence type="ECO:0000256" key="8">
    <source>
        <dbReference type="ARBA" id="ARBA00023136"/>
    </source>
</evidence>
<keyword evidence="9" id="KW-0675">Receptor</keyword>
<dbReference type="AlphaFoldDB" id="A0A6P5S8Z7"/>
<keyword evidence="5" id="KW-0732">Signal</keyword>
<evidence type="ECO:0000256" key="7">
    <source>
        <dbReference type="ARBA" id="ARBA00022989"/>
    </source>
</evidence>
<comment type="subcellular location">
    <subcellularLocation>
        <location evidence="1">Membrane</location>
        <topology evidence="1">Single-pass type I membrane protein</topology>
    </subcellularLocation>
</comment>
<dbReference type="PANTHER" id="PTHR48063">
    <property type="entry name" value="LRR RECEPTOR-LIKE KINASE"/>
    <property type="match status" value="1"/>
</dbReference>
<organism evidence="11 12">
    <name type="scientific">Prunus avium</name>
    <name type="common">Cherry</name>
    <name type="synonym">Cerasus avium</name>
    <dbReference type="NCBI Taxonomy" id="42229"/>
    <lineage>
        <taxon>Eukaryota</taxon>
        <taxon>Viridiplantae</taxon>
        <taxon>Streptophyta</taxon>
        <taxon>Embryophyta</taxon>
        <taxon>Tracheophyta</taxon>
        <taxon>Spermatophyta</taxon>
        <taxon>Magnoliopsida</taxon>
        <taxon>eudicotyledons</taxon>
        <taxon>Gunneridae</taxon>
        <taxon>Pentapetalae</taxon>
        <taxon>rosids</taxon>
        <taxon>fabids</taxon>
        <taxon>Rosales</taxon>
        <taxon>Rosaceae</taxon>
        <taxon>Amygdaloideae</taxon>
        <taxon>Amygdaleae</taxon>
        <taxon>Prunus</taxon>
    </lineage>
</organism>
<dbReference type="InterPro" id="IPR032675">
    <property type="entry name" value="LRR_dom_sf"/>
</dbReference>
<keyword evidence="10" id="KW-0325">Glycoprotein</keyword>
<evidence type="ECO:0000313" key="11">
    <source>
        <dbReference type="Proteomes" id="UP000515124"/>
    </source>
</evidence>
<keyword evidence="7" id="KW-1133">Transmembrane helix</keyword>
<name>A0A6P5S8Z7_PRUAV</name>
<keyword evidence="3" id="KW-0433">Leucine-rich repeat</keyword>
<dbReference type="Gene3D" id="3.80.10.10">
    <property type="entry name" value="Ribonuclease Inhibitor"/>
    <property type="match status" value="1"/>
</dbReference>
<accession>A0A6P5S8Z7</accession>